<organism evidence="1 2">
    <name type="scientific">Wenzhouxiangella limi</name>
    <dbReference type="NCBI Taxonomy" id="2707351"/>
    <lineage>
        <taxon>Bacteria</taxon>
        <taxon>Pseudomonadati</taxon>
        <taxon>Pseudomonadota</taxon>
        <taxon>Gammaproteobacteria</taxon>
        <taxon>Chromatiales</taxon>
        <taxon>Wenzhouxiangellaceae</taxon>
        <taxon>Wenzhouxiangella</taxon>
    </lineage>
</organism>
<comment type="caution">
    <text evidence="1">The sequence shown here is derived from an EMBL/GenBank/DDBJ whole genome shotgun (WGS) entry which is preliminary data.</text>
</comment>
<dbReference type="NCBIfam" id="NF033819">
    <property type="entry name" value="IS66_TnpB"/>
    <property type="match status" value="1"/>
</dbReference>
<sequence length="123" mass="14762">MRLWRDLPTVYLHRDPVDFRKSIDGLSAIVEQQMGLDPFADALYVFCNRHRDRLKVLYWDQIGYCLWYKRLEQARFQWPRKHADGIIRWGEREFNWLLEGFDVLAMRGHQKLHFSAAVGGSCY</sequence>
<accession>A0A845V1F2</accession>
<proteinExistence type="predicted"/>
<protein>
    <submittedName>
        <fullName evidence="1">IS66 family insertion sequence element accessory protein TnpB</fullName>
    </submittedName>
</protein>
<reference evidence="1 2" key="1">
    <citation type="submission" date="2020-02" db="EMBL/GenBank/DDBJ databases">
        <authorList>
            <person name="Zhang X.-Y."/>
        </authorList>
    </citation>
    <scope>NUCLEOTIDE SEQUENCE [LARGE SCALE GENOMIC DNA]</scope>
    <source>
        <strain evidence="1 2">C33</strain>
    </source>
</reference>
<evidence type="ECO:0000313" key="2">
    <source>
        <dbReference type="Proteomes" id="UP000484885"/>
    </source>
</evidence>
<dbReference type="PANTHER" id="PTHR36455:SF1">
    <property type="entry name" value="BLR8292 PROTEIN"/>
    <property type="match status" value="1"/>
</dbReference>
<gene>
    <name evidence="1" type="primary">tnpB</name>
    <name evidence="1" type="ORF">G3I74_11890</name>
</gene>
<dbReference type="Proteomes" id="UP000484885">
    <property type="component" value="Unassembled WGS sequence"/>
</dbReference>
<dbReference type="EMBL" id="JAAGSC010000043">
    <property type="protein sequence ID" value="NDY96432.1"/>
    <property type="molecule type" value="Genomic_DNA"/>
</dbReference>
<dbReference type="AlphaFoldDB" id="A0A845V1F2"/>
<dbReference type="InterPro" id="IPR008878">
    <property type="entry name" value="Transposase_IS66_Orf2"/>
</dbReference>
<dbReference type="PANTHER" id="PTHR36455">
    <property type="match status" value="1"/>
</dbReference>
<dbReference type="Pfam" id="PF05717">
    <property type="entry name" value="TnpB_IS66"/>
    <property type="match status" value="1"/>
</dbReference>
<dbReference type="RefSeq" id="WP_164211836.1">
    <property type="nucleotide sequence ID" value="NZ_JAAGSC010000043.1"/>
</dbReference>
<name>A0A845V1F2_9GAMM</name>
<keyword evidence="2" id="KW-1185">Reference proteome</keyword>
<evidence type="ECO:0000313" key="1">
    <source>
        <dbReference type="EMBL" id="NDY96432.1"/>
    </source>
</evidence>